<evidence type="ECO:0000256" key="1">
    <source>
        <dbReference type="SAM" id="Phobius"/>
    </source>
</evidence>
<feature type="transmembrane region" description="Helical" evidence="1">
    <location>
        <begin position="31"/>
        <end position="48"/>
    </location>
</feature>
<dbReference type="RefSeq" id="WP_157428243.1">
    <property type="nucleotide sequence ID" value="NZ_BAAANK010000006.1"/>
</dbReference>
<accession>A0ABN2MTU4</accession>
<reference evidence="2 3" key="1">
    <citation type="journal article" date="2019" name="Int. J. Syst. Evol. Microbiol.">
        <title>The Global Catalogue of Microorganisms (GCM) 10K type strain sequencing project: providing services to taxonomists for standard genome sequencing and annotation.</title>
        <authorList>
            <consortium name="The Broad Institute Genomics Platform"/>
            <consortium name="The Broad Institute Genome Sequencing Center for Infectious Disease"/>
            <person name="Wu L."/>
            <person name="Ma J."/>
        </authorList>
    </citation>
    <scope>NUCLEOTIDE SEQUENCE [LARGE SCALE GENOMIC DNA]</scope>
    <source>
        <strain evidence="2 3">JCM 14323</strain>
    </source>
</reference>
<keyword evidence="1" id="KW-0472">Membrane</keyword>
<comment type="caution">
    <text evidence="2">The sequence shown here is derived from an EMBL/GenBank/DDBJ whole genome shotgun (WGS) entry which is preliminary data.</text>
</comment>
<protein>
    <recommendedName>
        <fullName evidence="4">Sensor histidine kinase</fullName>
    </recommendedName>
</protein>
<evidence type="ECO:0000313" key="2">
    <source>
        <dbReference type="EMBL" id="GAA1836940.1"/>
    </source>
</evidence>
<keyword evidence="3" id="KW-1185">Reference proteome</keyword>
<sequence>MPTWVRVFWISLTVVDPVVVVLLLVRRRAGIVAGCAVMVVDVAVNWSVALSVPGAVGPGLITQPLFLLLLVTTAPLLWRSSRT</sequence>
<evidence type="ECO:0000313" key="3">
    <source>
        <dbReference type="Proteomes" id="UP001501746"/>
    </source>
</evidence>
<dbReference type="Proteomes" id="UP001501746">
    <property type="component" value="Unassembled WGS sequence"/>
</dbReference>
<keyword evidence="1" id="KW-1133">Transmembrane helix</keyword>
<proteinExistence type="predicted"/>
<feature type="transmembrane region" description="Helical" evidence="1">
    <location>
        <begin position="6"/>
        <end position="24"/>
    </location>
</feature>
<feature type="transmembrane region" description="Helical" evidence="1">
    <location>
        <begin position="60"/>
        <end position="78"/>
    </location>
</feature>
<name>A0ABN2MTU4_9MICO</name>
<evidence type="ECO:0008006" key="4">
    <source>
        <dbReference type="Google" id="ProtNLM"/>
    </source>
</evidence>
<gene>
    <name evidence="2" type="ORF">GCM10009750_22420</name>
</gene>
<dbReference type="EMBL" id="BAAANK010000006">
    <property type="protein sequence ID" value="GAA1836940.1"/>
    <property type="molecule type" value="Genomic_DNA"/>
</dbReference>
<keyword evidence="1" id="KW-0812">Transmembrane</keyword>
<organism evidence="2 3">
    <name type="scientific">Agromyces salentinus</name>
    <dbReference type="NCBI Taxonomy" id="269421"/>
    <lineage>
        <taxon>Bacteria</taxon>
        <taxon>Bacillati</taxon>
        <taxon>Actinomycetota</taxon>
        <taxon>Actinomycetes</taxon>
        <taxon>Micrococcales</taxon>
        <taxon>Microbacteriaceae</taxon>
        <taxon>Agromyces</taxon>
    </lineage>
</organism>